<accession>A0A069QQM2</accession>
<proteinExistence type="predicted"/>
<name>A0A069QQM2_HOYLO</name>
<gene>
    <name evidence="1" type="ORF">HMPREF1991_01825</name>
</gene>
<dbReference type="Proteomes" id="UP000027442">
    <property type="component" value="Unassembled WGS sequence"/>
</dbReference>
<dbReference type="EMBL" id="JNGW01000077">
    <property type="protein sequence ID" value="KDR52126.1"/>
    <property type="molecule type" value="Genomic_DNA"/>
</dbReference>
<evidence type="ECO:0000313" key="2">
    <source>
        <dbReference type="Proteomes" id="UP000027442"/>
    </source>
</evidence>
<keyword evidence="2" id="KW-1185">Reference proteome</keyword>
<evidence type="ECO:0000313" key="1">
    <source>
        <dbReference type="EMBL" id="KDR52126.1"/>
    </source>
</evidence>
<dbReference type="PATRIC" id="fig|1122985.7.peg.1899"/>
<organism evidence="1 2">
    <name type="scientific">Hoylesella loescheii DSM 19665 = JCM 12249 = ATCC 15930</name>
    <dbReference type="NCBI Taxonomy" id="1122985"/>
    <lineage>
        <taxon>Bacteria</taxon>
        <taxon>Pseudomonadati</taxon>
        <taxon>Bacteroidota</taxon>
        <taxon>Bacteroidia</taxon>
        <taxon>Bacteroidales</taxon>
        <taxon>Prevotellaceae</taxon>
        <taxon>Hoylesella</taxon>
    </lineage>
</organism>
<dbReference type="HOGENOM" id="CLU_2357372_0_0_10"/>
<dbReference type="AlphaFoldDB" id="A0A069QQM2"/>
<sequence length="96" mass="11429">MLFHLQDRVAHFVRNPAPYQQTNRYAVVGIREFLLSQTRVSFICFPTRKDTLQMIKGRETYAQKTHYAPRKGSVGQLHTQLYRCSYQHRAFRFLHA</sequence>
<protein>
    <submittedName>
        <fullName evidence="1">Uncharacterized protein</fullName>
    </submittedName>
</protein>
<reference evidence="1 2" key="1">
    <citation type="submission" date="2013-08" db="EMBL/GenBank/DDBJ databases">
        <authorList>
            <person name="Weinstock G."/>
            <person name="Sodergren E."/>
            <person name="Wylie T."/>
            <person name="Fulton L."/>
            <person name="Fulton R."/>
            <person name="Fronick C."/>
            <person name="O'Laughlin M."/>
            <person name="Godfrey J."/>
            <person name="Miner T."/>
            <person name="Herter B."/>
            <person name="Appelbaum E."/>
            <person name="Cordes M."/>
            <person name="Lek S."/>
            <person name="Wollam A."/>
            <person name="Pepin K.H."/>
            <person name="Palsikar V.B."/>
            <person name="Mitreva M."/>
            <person name="Wilson R.K."/>
        </authorList>
    </citation>
    <scope>NUCLEOTIDE SEQUENCE [LARGE SCALE GENOMIC DNA]</scope>
    <source>
        <strain evidence="1 2">ATCC 15930</strain>
    </source>
</reference>
<comment type="caution">
    <text evidence="1">The sequence shown here is derived from an EMBL/GenBank/DDBJ whole genome shotgun (WGS) entry which is preliminary data.</text>
</comment>